<dbReference type="PANTHER" id="PTHR23274:SF33">
    <property type="entry name" value="ANIMAL RPA1 DOMAIN PROTEIN"/>
    <property type="match status" value="1"/>
</dbReference>
<reference evidence="3" key="1">
    <citation type="journal article" date="2017" name="Front. Plant Sci.">
        <title>Climate Clever Clovers: New Paradigm to Reduce the Environmental Footprint of Ruminants by Breeding Low Methanogenic Forages Utilizing Haplotype Variation.</title>
        <authorList>
            <person name="Kaur P."/>
            <person name="Appels R."/>
            <person name="Bayer P.E."/>
            <person name="Keeble-Gagnere G."/>
            <person name="Wang J."/>
            <person name="Hirakawa H."/>
            <person name="Shirasawa K."/>
            <person name="Vercoe P."/>
            <person name="Stefanova K."/>
            <person name="Durmic Z."/>
            <person name="Nichols P."/>
            <person name="Revell C."/>
            <person name="Isobe S.N."/>
            <person name="Edwards D."/>
            <person name="Erskine W."/>
        </authorList>
    </citation>
    <scope>NUCLEOTIDE SEQUENCE [LARGE SCALE GENOMIC DNA]</scope>
    <source>
        <strain evidence="3">cv. Daliak</strain>
    </source>
</reference>
<dbReference type="EMBL" id="BCLP01046275">
    <property type="protein sequence ID" value="GAU10056.1"/>
    <property type="molecule type" value="Genomic_DNA"/>
</dbReference>
<dbReference type="PANTHER" id="PTHR23274">
    <property type="entry name" value="DNA HELICASE-RELATED"/>
    <property type="match status" value="1"/>
</dbReference>
<keyword evidence="3" id="KW-1185">Reference proteome</keyword>
<proteinExistence type="predicted"/>
<accession>A0A1B5Z7G7</accession>
<name>A0A1B5Z7G7_TRISU</name>
<feature type="non-terminal residue" evidence="2">
    <location>
        <position position="273"/>
    </location>
</feature>
<gene>
    <name evidence="2" type="ORF">TSUD_422180</name>
</gene>
<dbReference type="InterPro" id="IPR049163">
    <property type="entry name" value="Pif1-like_2B_dom"/>
</dbReference>
<comment type="caution">
    <text evidence="2">The sequence shown here is derived from an EMBL/GenBank/DDBJ whole genome shotgun (WGS) entry which is preliminary data.</text>
</comment>
<evidence type="ECO:0000313" key="2">
    <source>
        <dbReference type="EMBL" id="GAU10056.1"/>
    </source>
</evidence>
<dbReference type="AlphaFoldDB" id="A0A1B5Z7G7"/>
<organism evidence="2 3">
    <name type="scientific">Trifolium subterraneum</name>
    <name type="common">Subterranean clover</name>
    <dbReference type="NCBI Taxonomy" id="3900"/>
    <lineage>
        <taxon>Eukaryota</taxon>
        <taxon>Viridiplantae</taxon>
        <taxon>Streptophyta</taxon>
        <taxon>Embryophyta</taxon>
        <taxon>Tracheophyta</taxon>
        <taxon>Spermatophyta</taxon>
        <taxon>Magnoliopsida</taxon>
        <taxon>eudicotyledons</taxon>
        <taxon>Gunneridae</taxon>
        <taxon>Pentapetalae</taxon>
        <taxon>rosids</taxon>
        <taxon>fabids</taxon>
        <taxon>Fabales</taxon>
        <taxon>Fabaceae</taxon>
        <taxon>Papilionoideae</taxon>
        <taxon>50 kb inversion clade</taxon>
        <taxon>NPAAA clade</taxon>
        <taxon>Hologalegina</taxon>
        <taxon>IRL clade</taxon>
        <taxon>Trifolieae</taxon>
        <taxon>Trifolium</taxon>
    </lineage>
</organism>
<evidence type="ECO:0000313" key="3">
    <source>
        <dbReference type="Proteomes" id="UP000242715"/>
    </source>
</evidence>
<dbReference type="GO" id="GO:0006260">
    <property type="term" value="P:DNA replication"/>
    <property type="evidence" value="ECO:0007669"/>
    <property type="project" value="TreeGrafter"/>
</dbReference>
<sequence length="273" mass="30382">MRLQRSFDPIESENLSCFAKWILDVGDGKIGSFHDGDMVVDIPPDILIHSESNPIGDIVNSIYPELLKNMFVPNFFEDRAILAPTLEVVEQINEYVLSLIPSASKEYLSCDCVSKCDDDTIVDHRWITTEFLNEIKCSGLPNYKLVLKVGVPIMLLRNVDVSSGLCNGTRLIVTHLGVGVIGAQILSGRNIGRVVFIPRMRLMPSDANVPISFYRLQFPLCVCFAMSINKSQGQTLGNVGLYLPRSVFTHGQLYVAFSRVKTRSGLKVLITDE</sequence>
<dbReference type="CDD" id="cd18809">
    <property type="entry name" value="SF1_C_RecD"/>
    <property type="match status" value="1"/>
</dbReference>
<dbReference type="GO" id="GO:0005657">
    <property type="term" value="C:replication fork"/>
    <property type="evidence" value="ECO:0007669"/>
    <property type="project" value="TreeGrafter"/>
</dbReference>
<dbReference type="Pfam" id="PF21530">
    <property type="entry name" value="Pif1_2B_dom"/>
    <property type="match status" value="1"/>
</dbReference>
<dbReference type="Proteomes" id="UP000242715">
    <property type="component" value="Unassembled WGS sequence"/>
</dbReference>
<protein>
    <recommendedName>
        <fullName evidence="1">DNA helicase Pif1-like 2B domain-containing protein</fullName>
    </recommendedName>
</protein>
<evidence type="ECO:0000259" key="1">
    <source>
        <dbReference type="Pfam" id="PF21530"/>
    </source>
</evidence>
<dbReference type="SUPFAM" id="SSF52540">
    <property type="entry name" value="P-loop containing nucleoside triphosphate hydrolases"/>
    <property type="match status" value="1"/>
</dbReference>
<dbReference type="OrthoDB" id="1930718at2759"/>
<feature type="domain" description="DNA helicase Pif1-like 2B" evidence="1">
    <location>
        <begin position="130"/>
        <end position="176"/>
    </location>
</feature>
<dbReference type="InterPro" id="IPR027417">
    <property type="entry name" value="P-loop_NTPase"/>
</dbReference>